<dbReference type="EMBL" id="JAIVFQ010000130">
    <property type="protein sequence ID" value="MCC5604487.1"/>
    <property type="molecule type" value="Genomic_DNA"/>
</dbReference>
<comment type="caution">
    <text evidence="1">The sequence shown here is derived from an EMBL/GenBank/DDBJ whole genome shotgun (WGS) entry which is preliminary data.</text>
</comment>
<proteinExistence type="predicted"/>
<dbReference type="RefSeq" id="WP_229490394.1">
    <property type="nucleotide sequence ID" value="NZ_JAIVFQ010000130.1"/>
</dbReference>
<evidence type="ECO:0000313" key="1">
    <source>
        <dbReference type="EMBL" id="MCC5604487.1"/>
    </source>
</evidence>
<organism evidence="1 2">
    <name type="scientific">Nostoc favosum CHAB5714</name>
    <dbReference type="NCBI Taxonomy" id="2780399"/>
    <lineage>
        <taxon>Bacteria</taxon>
        <taxon>Bacillati</taxon>
        <taxon>Cyanobacteriota</taxon>
        <taxon>Cyanophyceae</taxon>
        <taxon>Nostocales</taxon>
        <taxon>Nostocaceae</taxon>
        <taxon>Nostoc</taxon>
        <taxon>Nostoc favosum</taxon>
    </lineage>
</organism>
<keyword evidence="2" id="KW-1185">Reference proteome</keyword>
<reference evidence="1 2" key="1">
    <citation type="journal article" date="2021" name="Microorganisms">
        <title>Genome Evolution of Filamentous Cyanobacterium Nostoc Species: From Facultative Symbiosis to Free Living.</title>
        <authorList>
            <person name="Huo D."/>
            <person name="Li H."/>
            <person name="Cai F."/>
            <person name="Guo X."/>
            <person name="Qiao Z."/>
            <person name="Wang W."/>
            <person name="Yu G."/>
            <person name="Li R."/>
        </authorList>
    </citation>
    <scope>NUCLEOTIDE SEQUENCE [LARGE SCALE GENOMIC DNA]</scope>
    <source>
        <strain evidence="1 2">CHAB 5714</strain>
    </source>
</reference>
<dbReference type="Proteomes" id="UP001199525">
    <property type="component" value="Unassembled WGS sequence"/>
</dbReference>
<gene>
    <name evidence="1" type="ORF">LC586_36360</name>
</gene>
<evidence type="ECO:0000313" key="2">
    <source>
        <dbReference type="Proteomes" id="UP001199525"/>
    </source>
</evidence>
<protein>
    <submittedName>
        <fullName evidence="1">Uncharacterized protein</fullName>
    </submittedName>
</protein>
<sequence length="73" mass="8477">MDSTITGCDVYDGLRLRTSCIRVFFNAVDNWRKRSLSKPLYTKTNKRSRTLASQRWSLPIFPNRGCFGLSILF</sequence>
<accession>A0ABS8IJP7</accession>
<name>A0ABS8IJP7_9NOSO</name>